<dbReference type="Pfam" id="PF03876">
    <property type="entry name" value="SHS2_Rpb7-N"/>
    <property type="match status" value="1"/>
</dbReference>
<dbReference type="GO" id="GO:0000428">
    <property type="term" value="C:DNA-directed RNA polymerase complex"/>
    <property type="evidence" value="ECO:0007669"/>
    <property type="project" value="UniProtKB-KW"/>
</dbReference>
<dbReference type="SMART" id="SM00316">
    <property type="entry name" value="S1"/>
    <property type="match status" value="1"/>
</dbReference>
<dbReference type="EMBL" id="JAACQH010000115">
    <property type="protein sequence ID" value="NCS91849.1"/>
    <property type="molecule type" value="Genomic_DNA"/>
</dbReference>
<dbReference type="HAMAP" id="MF_00865">
    <property type="entry name" value="RNApol_arch_Rpo7"/>
    <property type="match status" value="1"/>
</dbReference>
<feature type="domain" description="S1 motif" evidence="6">
    <location>
        <begin position="85"/>
        <end position="168"/>
    </location>
</feature>
<accession>A0A8J7YS25</accession>
<sequence>MYYLITAEDFVRVPAARLGEDIEKVVYSELEKGLSKGIFEIEGNKGVMVAVEKIYDVGEGKIIQGDGGVYFEVRFTVVAEIPANLECVKGFVRSIMDFGVFIEIGTFDGLCHISQIFDDYGSYDGRNKMIVGKGTGKKLMSGDEVKARITTISWKDDVFNTKIGLTMRQPYLGKDEWIEIDKKIHEKDEKMKEKESKSQKEEPRGKDEKKEKKK</sequence>
<dbReference type="InterPro" id="IPR045113">
    <property type="entry name" value="Rpb7-like"/>
</dbReference>
<dbReference type="EMBL" id="JAACVF010000079">
    <property type="protein sequence ID" value="NCN65064.1"/>
    <property type="molecule type" value="Genomic_DNA"/>
</dbReference>
<keyword evidence="4" id="KW-0963">Cytoplasm</keyword>
<organism evidence="7 9">
    <name type="scientific">Candidatus Altarchaeum hamiconexum</name>
    <dbReference type="NCBI Taxonomy" id="1803513"/>
    <lineage>
        <taxon>Archaea</taxon>
        <taxon>Candidatus Altarchaeota</taxon>
        <taxon>Candidatus Altiarchaeia</taxon>
        <taxon>Candidatus Altarchaeales</taxon>
        <taxon>Candidatus Altarchaeaceae</taxon>
        <taxon>Candidatus Altarchaeum</taxon>
    </lineage>
</organism>
<dbReference type="InterPro" id="IPR036898">
    <property type="entry name" value="RNA_pol_Rpb7-like_N_sf"/>
</dbReference>
<dbReference type="InterPro" id="IPR004519">
    <property type="entry name" value="RNAP_E/RPC8"/>
</dbReference>
<dbReference type="Gene3D" id="3.30.1490.120">
    <property type="entry name" value="RNA polymerase Rpb7-like, N-terminal domain"/>
    <property type="match status" value="1"/>
</dbReference>
<dbReference type="GO" id="GO:0003899">
    <property type="term" value="F:DNA-directed RNA polymerase activity"/>
    <property type="evidence" value="ECO:0007669"/>
    <property type="project" value="UniProtKB-UniRule"/>
</dbReference>
<dbReference type="GO" id="GO:0003677">
    <property type="term" value="F:DNA binding"/>
    <property type="evidence" value="ECO:0007669"/>
    <property type="project" value="InterPro"/>
</dbReference>
<dbReference type="Gene3D" id="2.40.50.140">
    <property type="entry name" value="Nucleic acid-binding proteins"/>
    <property type="match status" value="1"/>
</dbReference>
<evidence type="ECO:0000256" key="1">
    <source>
        <dbReference type="ARBA" id="ARBA00009307"/>
    </source>
</evidence>
<dbReference type="NCBIfam" id="NF006333">
    <property type="entry name" value="PRK08563.1"/>
    <property type="match status" value="1"/>
</dbReference>
<comment type="subcellular location">
    <subcellularLocation>
        <location evidence="4">Cytoplasm</location>
    </subcellularLocation>
</comment>
<keyword evidence="4 7" id="KW-0808">Transferase</keyword>
<keyword evidence="3 4" id="KW-0804">Transcription</keyword>
<name>A0A8J7YS25_9ARCH</name>
<reference evidence="7" key="1">
    <citation type="submission" date="2019-11" db="EMBL/GenBank/DDBJ databases">
        <title>Lipid analysis of CO2-rich subsurface aquifers suggests an autotrophy-based deep biosphere with lysolipids enriched in CPR bacteria.</title>
        <authorList>
            <person name="Probst A.J."/>
            <person name="Elling F.J."/>
            <person name="Castelle C.J."/>
            <person name="Zhu Q."/>
            <person name="Elvert M."/>
            <person name="Birarda G."/>
            <person name="Holman H.-Y."/>
            <person name="Lane K.R."/>
            <person name="Ladd B."/>
            <person name="Ryan M.C."/>
            <person name="Woyke T."/>
            <person name="Hinrichs K.-U."/>
            <person name="Banfield J.F."/>
        </authorList>
    </citation>
    <scope>NUCLEOTIDE SEQUENCE</scope>
    <source>
        <strain evidence="7">CG_2015-01_33_1645</strain>
        <strain evidence="8">CG_2015-04_33_537</strain>
    </source>
</reference>
<evidence type="ECO:0000313" key="8">
    <source>
        <dbReference type="EMBL" id="NCS91849.1"/>
    </source>
</evidence>
<dbReference type="PANTHER" id="PTHR12709:SF4">
    <property type="entry name" value="DNA-DIRECTED RNA POLYMERASE II SUBUNIT RPB7"/>
    <property type="match status" value="1"/>
</dbReference>
<dbReference type="SUPFAM" id="SSF88798">
    <property type="entry name" value="N-terminal, heterodimerisation domain of RBP7 (RpoE)"/>
    <property type="match status" value="1"/>
</dbReference>
<dbReference type="EC" id="2.7.7.6" evidence="4"/>
<comment type="catalytic activity">
    <reaction evidence="4">
        <text>RNA(n) + a ribonucleoside 5'-triphosphate = RNA(n+1) + diphosphate</text>
        <dbReference type="Rhea" id="RHEA:21248"/>
        <dbReference type="Rhea" id="RHEA-COMP:14527"/>
        <dbReference type="Rhea" id="RHEA-COMP:17342"/>
        <dbReference type="ChEBI" id="CHEBI:33019"/>
        <dbReference type="ChEBI" id="CHEBI:61557"/>
        <dbReference type="ChEBI" id="CHEBI:140395"/>
        <dbReference type="EC" id="2.7.7.6"/>
    </reaction>
</comment>
<dbReference type="InterPro" id="IPR046399">
    <property type="entry name" value="RNApol_Rpo7"/>
</dbReference>
<evidence type="ECO:0000256" key="5">
    <source>
        <dbReference type="SAM" id="MobiDB-lite"/>
    </source>
</evidence>
<evidence type="ECO:0000256" key="2">
    <source>
        <dbReference type="ARBA" id="ARBA00022478"/>
    </source>
</evidence>
<dbReference type="InterPro" id="IPR012340">
    <property type="entry name" value="NA-bd_OB-fold"/>
</dbReference>
<proteinExistence type="inferred from homology"/>
<comment type="subunit">
    <text evidence="4">Part of the RNA polymerase complex. Forms a stalk with Rpo4 that extends from the main structure.</text>
</comment>
<dbReference type="GO" id="GO:0005737">
    <property type="term" value="C:cytoplasm"/>
    <property type="evidence" value="ECO:0007669"/>
    <property type="project" value="UniProtKB-SubCell"/>
</dbReference>
<comment type="domain">
    <text evidence="4">Forms 2 domains with an elongated structure; Rpo4 packs into the hinge region between the 2 domains.</text>
</comment>
<dbReference type="GO" id="GO:0006352">
    <property type="term" value="P:DNA-templated transcription initiation"/>
    <property type="evidence" value="ECO:0007669"/>
    <property type="project" value="InterPro"/>
</dbReference>
<evidence type="ECO:0000259" key="6">
    <source>
        <dbReference type="PROSITE" id="PS50126"/>
    </source>
</evidence>
<evidence type="ECO:0000313" key="7">
    <source>
        <dbReference type="EMBL" id="NCN65064.1"/>
    </source>
</evidence>
<comment type="similarity">
    <text evidence="1 4">Belongs to the eukaryotic RPB7/RPC8 RNA polymerase subunit family.</text>
</comment>
<dbReference type="NCBIfam" id="TIGR00448">
    <property type="entry name" value="rpoE"/>
    <property type="match status" value="1"/>
</dbReference>
<keyword evidence="2 4" id="KW-0240">DNA-directed RNA polymerase</keyword>
<evidence type="ECO:0000313" key="9">
    <source>
        <dbReference type="Proteomes" id="UP000768163"/>
    </source>
</evidence>
<comment type="function">
    <text evidence="4">DNA-dependent RNA polymerase (RNAP) catalyzes the transcription of DNA into RNA using the four ribonucleoside triphosphates as substrates.</text>
</comment>
<protein>
    <recommendedName>
        <fullName evidence="4">DNA-directed RNA polymerase subunit Rpo7</fullName>
        <ecNumber evidence="4">2.7.7.6</ecNumber>
    </recommendedName>
    <alternativeName>
        <fullName evidence="4">DNA-directed RNA polymerase subunit E</fullName>
    </alternativeName>
</protein>
<comment type="caution">
    <text evidence="7">The sequence shown here is derived from an EMBL/GenBank/DDBJ whole genome shotgun (WGS) entry which is preliminary data.</text>
</comment>
<gene>
    <name evidence="4" type="primary">rpo7</name>
    <name evidence="4" type="synonym">rpoE</name>
    <name evidence="8" type="ORF">GW779_05555</name>
    <name evidence="7" type="ORF">GW910_03185</name>
</gene>
<feature type="region of interest" description="Disordered" evidence="5">
    <location>
        <begin position="188"/>
        <end position="214"/>
    </location>
</feature>
<evidence type="ECO:0000256" key="4">
    <source>
        <dbReference type="HAMAP-Rule" id="MF_00865"/>
    </source>
</evidence>
<dbReference type="Pfam" id="PF00575">
    <property type="entry name" value="S1"/>
    <property type="match status" value="1"/>
</dbReference>
<dbReference type="PROSITE" id="PS50126">
    <property type="entry name" value="S1"/>
    <property type="match status" value="1"/>
</dbReference>
<dbReference type="Proteomes" id="UP000738826">
    <property type="component" value="Unassembled WGS sequence"/>
</dbReference>
<dbReference type="InterPro" id="IPR003029">
    <property type="entry name" value="S1_domain"/>
</dbReference>
<dbReference type="SUPFAM" id="SSF50249">
    <property type="entry name" value="Nucleic acid-binding proteins"/>
    <property type="match status" value="1"/>
</dbReference>
<dbReference type="Proteomes" id="UP000768163">
    <property type="component" value="Unassembled WGS sequence"/>
</dbReference>
<dbReference type="AlphaFoldDB" id="A0A8J7YS25"/>
<dbReference type="PANTHER" id="PTHR12709">
    <property type="entry name" value="DNA-DIRECTED RNA POLYMERASE II, III"/>
    <property type="match status" value="1"/>
</dbReference>
<keyword evidence="4 7" id="KW-0548">Nucleotidyltransferase</keyword>
<evidence type="ECO:0000256" key="3">
    <source>
        <dbReference type="ARBA" id="ARBA00023163"/>
    </source>
</evidence>
<dbReference type="InterPro" id="IPR005576">
    <property type="entry name" value="Rpb7-like_N"/>
</dbReference>